<feature type="transmembrane region" description="Helical" evidence="1">
    <location>
        <begin position="249"/>
        <end position="268"/>
    </location>
</feature>
<sequence>MQDVRLLIYTVYVILYVMHIFAGGEGLRYVMGCAGMFALVLSFTGANRTYQVLSLVFFSVSVCLFVINDLPLQELPAYFTSMALLLSLLYMIPFIQHFMIVGRYERALYRLLQSNTRHLGQFYRRTSFTHYVLGLFIFLSAIPVVYRFVQKRLHGFSEDIFHRFATQSMLRSIASVNVWSPIEVYIALVLSITSVSYLTVLPWLLSFSLFMLMLDWLSTAVKYRKYSFDTTSKQGDVITRTEIKKLGQMALFLILFISTAALFSLLFAIDFFEAIIVIILPYTLIWAAFIKRSKTFWRYNILTWPQQMKTMQNFMLLFLTLGFFNEVVHEADLFTVFRQIFSTLGTQPILLFFLLQVSALGLAFAGIHPLVTISLQGLLVEPLLGQVNPVSISIVMITATLANDAAGTFNVPITMMSQYTKRNPYQLTVWNLPFAFMFGVIGVFLAYLLL</sequence>
<protein>
    <submittedName>
        <fullName evidence="2">Uncharacterized protein</fullName>
    </submittedName>
</protein>
<keyword evidence="1" id="KW-0472">Membrane</keyword>
<accession>A0A1G8FML5</accession>
<keyword evidence="3" id="KW-1185">Reference proteome</keyword>
<feature type="transmembrane region" description="Helical" evidence="1">
    <location>
        <begin position="77"/>
        <end position="100"/>
    </location>
</feature>
<dbReference type="OrthoDB" id="2960907at2"/>
<keyword evidence="1" id="KW-0812">Transmembrane</keyword>
<dbReference type="Proteomes" id="UP000199163">
    <property type="component" value="Unassembled WGS sequence"/>
</dbReference>
<dbReference type="AlphaFoldDB" id="A0A1G8FML5"/>
<feature type="transmembrane region" description="Helical" evidence="1">
    <location>
        <begin position="429"/>
        <end position="449"/>
    </location>
</feature>
<name>A0A1G8FML5_9BACI</name>
<reference evidence="2 3" key="1">
    <citation type="submission" date="2016-10" db="EMBL/GenBank/DDBJ databases">
        <authorList>
            <person name="de Groot N.N."/>
        </authorList>
    </citation>
    <scope>NUCLEOTIDE SEQUENCE [LARGE SCALE GENOMIC DNA]</scope>
    <source>
        <strain evidence="2 3">DSM 21632</strain>
    </source>
</reference>
<gene>
    <name evidence="2" type="ORF">SAMN05192534_112102</name>
</gene>
<evidence type="ECO:0000313" key="2">
    <source>
        <dbReference type="EMBL" id="SDH83400.1"/>
    </source>
</evidence>
<proteinExistence type="predicted"/>
<feature type="transmembrane region" description="Helical" evidence="1">
    <location>
        <begin position="349"/>
        <end position="371"/>
    </location>
</feature>
<dbReference type="RefSeq" id="WP_091273840.1">
    <property type="nucleotide sequence ID" value="NZ_FNDK01000012.1"/>
</dbReference>
<dbReference type="STRING" id="568899.SAMN05192534_112102"/>
<keyword evidence="1" id="KW-1133">Transmembrane helix</keyword>
<feature type="transmembrane region" description="Helical" evidence="1">
    <location>
        <begin position="128"/>
        <end position="149"/>
    </location>
</feature>
<evidence type="ECO:0000256" key="1">
    <source>
        <dbReference type="SAM" id="Phobius"/>
    </source>
</evidence>
<dbReference type="EMBL" id="FNDK01000012">
    <property type="protein sequence ID" value="SDH83400.1"/>
    <property type="molecule type" value="Genomic_DNA"/>
</dbReference>
<feature type="transmembrane region" description="Helical" evidence="1">
    <location>
        <begin position="52"/>
        <end position="70"/>
    </location>
</feature>
<feature type="transmembrane region" description="Helical" evidence="1">
    <location>
        <begin position="274"/>
        <end position="290"/>
    </location>
</feature>
<feature type="transmembrane region" description="Helical" evidence="1">
    <location>
        <begin position="6"/>
        <end position="22"/>
    </location>
</feature>
<organism evidence="2 3">
    <name type="scientific">Alteribacillus persepolensis</name>
    <dbReference type="NCBI Taxonomy" id="568899"/>
    <lineage>
        <taxon>Bacteria</taxon>
        <taxon>Bacillati</taxon>
        <taxon>Bacillota</taxon>
        <taxon>Bacilli</taxon>
        <taxon>Bacillales</taxon>
        <taxon>Bacillaceae</taxon>
        <taxon>Alteribacillus</taxon>
    </lineage>
</organism>
<feature type="transmembrane region" description="Helical" evidence="1">
    <location>
        <begin position="29"/>
        <end position="46"/>
    </location>
</feature>
<feature type="transmembrane region" description="Helical" evidence="1">
    <location>
        <begin position="196"/>
        <end position="217"/>
    </location>
</feature>
<evidence type="ECO:0000313" key="3">
    <source>
        <dbReference type="Proteomes" id="UP000199163"/>
    </source>
</evidence>